<dbReference type="GO" id="GO:0003677">
    <property type="term" value="F:DNA binding"/>
    <property type="evidence" value="ECO:0007669"/>
    <property type="project" value="UniProtKB-KW"/>
</dbReference>
<reference evidence="6" key="1">
    <citation type="submission" date="2017-04" db="EMBL/GenBank/DDBJ databases">
        <authorList>
            <person name="Bumgarner R.E."/>
            <person name="Fredricks D.N."/>
            <person name="Srinivasan S."/>
        </authorList>
    </citation>
    <scope>NUCLEOTIDE SEQUENCE [LARGE SCALE GENOMIC DNA]</scope>
    <source>
        <strain evidence="6">KA00405</strain>
    </source>
</reference>
<dbReference type="GO" id="GO:0005829">
    <property type="term" value="C:cytosol"/>
    <property type="evidence" value="ECO:0007669"/>
    <property type="project" value="TreeGrafter"/>
</dbReference>
<dbReference type="RefSeq" id="WP_012992905.1">
    <property type="nucleotide sequence ID" value="NZ_NBZD01000004.1"/>
</dbReference>
<dbReference type="InterPro" id="IPR000595">
    <property type="entry name" value="cNMP-bd_dom"/>
</dbReference>
<dbReference type="GO" id="GO:0003700">
    <property type="term" value="F:DNA-binding transcription factor activity"/>
    <property type="evidence" value="ECO:0007669"/>
    <property type="project" value="TreeGrafter"/>
</dbReference>
<dbReference type="Gene3D" id="2.60.120.10">
    <property type="entry name" value="Jelly Rolls"/>
    <property type="match status" value="1"/>
</dbReference>
<dbReference type="Pfam" id="PF13545">
    <property type="entry name" value="HTH_Crp_2"/>
    <property type="match status" value="1"/>
</dbReference>
<dbReference type="SUPFAM" id="SSF46785">
    <property type="entry name" value="Winged helix' DNA-binding domain"/>
    <property type="match status" value="1"/>
</dbReference>
<organism evidence="5 6">
    <name type="scientific">Mageeibacillus indolicus</name>
    <dbReference type="NCBI Taxonomy" id="884684"/>
    <lineage>
        <taxon>Bacteria</taxon>
        <taxon>Bacillati</taxon>
        <taxon>Bacillota</taxon>
        <taxon>Clostridia</taxon>
        <taxon>Eubacteriales</taxon>
        <taxon>Oscillospiraceae</taxon>
        <taxon>Mageeibacillus</taxon>
    </lineage>
</organism>
<evidence type="ECO:0000259" key="4">
    <source>
        <dbReference type="PROSITE" id="PS50042"/>
    </source>
</evidence>
<dbReference type="InterPro" id="IPR012318">
    <property type="entry name" value="HTH_CRP"/>
</dbReference>
<evidence type="ECO:0000256" key="3">
    <source>
        <dbReference type="ARBA" id="ARBA00023163"/>
    </source>
</evidence>
<dbReference type="SUPFAM" id="SSF51206">
    <property type="entry name" value="cAMP-binding domain-like"/>
    <property type="match status" value="1"/>
</dbReference>
<dbReference type="PANTHER" id="PTHR24567:SF58">
    <property type="entry name" value="CYCLIC AMP-BINDING REGULATORY PROTEIN"/>
    <property type="match status" value="1"/>
</dbReference>
<dbReference type="Pfam" id="PF00027">
    <property type="entry name" value="cNMP_binding"/>
    <property type="match status" value="1"/>
</dbReference>
<dbReference type="AlphaFoldDB" id="A0A2J8AZP0"/>
<protein>
    <recommendedName>
        <fullName evidence="4">Cyclic nucleotide-binding domain-containing protein</fullName>
    </recommendedName>
</protein>
<dbReference type="OMA" id="HAIIEMC"/>
<dbReference type="PANTHER" id="PTHR24567">
    <property type="entry name" value="CRP FAMILY TRANSCRIPTIONAL REGULATORY PROTEIN"/>
    <property type="match status" value="1"/>
</dbReference>
<dbReference type="InterPro" id="IPR014710">
    <property type="entry name" value="RmlC-like_jellyroll"/>
</dbReference>
<dbReference type="InterPro" id="IPR036390">
    <property type="entry name" value="WH_DNA-bd_sf"/>
</dbReference>
<dbReference type="SMART" id="SM00100">
    <property type="entry name" value="cNMP"/>
    <property type="match status" value="1"/>
</dbReference>
<evidence type="ECO:0000256" key="2">
    <source>
        <dbReference type="ARBA" id="ARBA00023125"/>
    </source>
</evidence>
<sequence length="266" mass="29602">MKRLCDVLTDAKVFQGLKPEVFGEFCSKLNMRILWKGEVMVNEGDDCTQLGIVAAGQLALQKYSSNGDFVTLGLLGPGDSFGEDLIFGSNHVYPNTIEAVTNAKVITLSKEVLKSMLPGNPDLLQNFMRFLSDRVQAQNRRISILSQRSLRKKISAYLLDLLWEQEKKEAEEHGKSDLEKYDGIESAKAGHAVGNHGKRILTPSVELPSSKEVAARLLAMPRPSFSRELVSMEKDGLIKTNGRVIWLTNLDNLESGLEDDEDDFDD</sequence>
<keyword evidence="1" id="KW-0805">Transcription regulation</keyword>
<dbReference type="InterPro" id="IPR036388">
    <property type="entry name" value="WH-like_DNA-bd_sf"/>
</dbReference>
<dbReference type="Proteomes" id="UP000236394">
    <property type="component" value="Unassembled WGS sequence"/>
</dbReference>
<dbReference type="PROSITE" id="PS50042">
    <property type="entry name" value="CNMP_BINDING_3"/>
    <property type="match status" value="1"/>
</dbReference>
<dbReference type="InterPro" id="IPR050397">
    <property type="entry name" value="Env_Response_Regulators"/>
</dbReference>
<dbReference type="CDD" id="cd00038">
    <property type="entry name" value="CAP_ED"/>
    <property type="match status" value="1"/>
</dbReference>
<keyword evidence="3" id="KW-0804">Transcription</keyword>
<keyword evidence="2" id="KW-0238">DNA-binding</keyword>
<proteinExistence type="predicted"/>
<name>A0A2J8AZP0_9FIRM</name>
<comment type="caution">
    <text evidence="5">The sequence shown here is derived from an EMBL/GenBank/DDBJ whole genome shotgun (WGS) entry which is preliminary data.</text>
</comment>
<feature type="domain" description="Cyclic nucleotide-binding" evidence="4">
    <location>
        <begin position="13"/>
        <end position="134"/>
    </location>
</feature>
<evidence type="ECO:0000313" key="6">
    <source>
        <dbReference type="Proteomes" id="UP000236394"/>
    </source>
</evidence>
<evidence type="ECO:0000256" key="1">
    <source>
        <dbReference type="ARBA" id="ARBA00023015"/>
    </source>
</evidence>
<dbReference type="Gene3D" id="1.10.10.10">
    <property type="entry name" value="Winged helix-like DNA-binding domain superfamily/Winged helix DNA-binding domain"/>
    <property type="match status" value="1"/>
</dbReference>
<dbReference type="InterPro" id="IPR018490">
    <property type="entry name" value="cNMP-bd_dom_sf"/>
</dbReference>
<dbReference type="EMBL" id="NBZD01000004">
    <property type="protein sequence ID" value="PNH17991.1"/>
    <property type="molecule type" value="Genomic_DNA"/>
</dbReference>
<gene>
    <name evidence="5" type="ORF">B7R76_06550</name>
</gene>
<evidence type="ECO:0000313" key="5">
    <source>
        <dbReference type="EMBL" id="PNH17991.1"/>
    </source>
</evidence>
<accession>A0A2J8AZP0</accession>